<gene>
    <name evidence="1" type="ORF">MOHU_11270</name>
</gene>
<name>A0A2T0AT80_9FIRM</name>
<dbReference type="EMBL" id="PVXM01000019">
    <property type="protein sequence ID" value="PRR73592.1"/>
    <property type="molecule type" value="Genomic_DNA"/>
</dbReference>
<comment type="caution">
    <text evidence="1">The sequence shown here is derived from an EMBL/GenBank/DDBJ whole genome shotgun (WGS) entry which is preliminary data.</text>
</comment>
<dbReference type="SUPFAM" id="SSF51445">
    <property type="entry name" value="(Trans)glycosidases"/>
    <property type="match status" value="1"/>
</dbReference>
<dbReference type="Proteomes" id="UP000238415">
    <property type="component" value="Unassembled WGS sequence"/>
</dbReference>
<dbReference type="RefSeq" id="WP_106005121.1">
    <property type="nucleotide sequence ID" value="NZ_CP136419.1"/>
</dbReference>
<organism evidence="1 2">
    <name type="scientific">Neomoorella humiferrea</name>
    <dbReference type="NCBI Taxonomy" id="676965"/>
    <lineage>
        <taxon>Bacteria</taxon>
        <taxon>Bacillati</taxon>
        <taxon>Bacillota</taxon>
        <taxon>Clostridia</taxon>
        <taxon>Neomoorellales</taxon>
        <taxon>Neomoorellaceae</taxon>
        <taxon>Neomoorella</taxon>
    </lineage>
</organism>
<dbReference type="InterPro" id="IPR017853">
    <property type="entry name" value="GH"/>
</dbReference>
<protein>
    <submittedName>
        <fullName evidence="1">Uncharacterized protein</fullName>
    </submittedName>
</protein>
<dbReference type="AlphaFoldDB" id="A0A2T0AT80"/>
<dbReference type="OrthoDB" id="3649383at2"/>
<evidence type="ECO:0000313" key="1">
    <source>
        <dbReference type="EMBL" id="PRR73592.1"/>
    </source>
</evidence>
<reference evidence="1 2" key="1">
    <citation type="submission" date="2018-03" db="EMBL/GenBank/DDBJ databases">
        <title>Genome sequence of Moorella humiferrea DSM 23265.</title>
        <authorList>
            <person name="Poehlein A."/>
            <person name="Daniel R."/>
        </authorList>
    </citation>
    <scope>NUCLEOTIDE SEQUENCE [LARGE SCALE GENOMIC DNA]</scope>
    <source>
        <strain evidence="1 2">DSM 23265</strain>
    </source>
</reference>
<accession>A0A2T0AT80</accession>
<sequence>MVAHYNVRALEIHDRVWDQEHIKEVLNFMSRNNLNVLVLHANNIIDEVVWPARYYGVKTPGNLYENYRIIFKELYRYSARRRYMPLQRRDFLRWVISKAKGRGIKVYLENKELWFPDIVETIHPELRKKGYLCCSEMFWWEFLRTKYEELFADLSGLDGIITSPGSRESKLSISSNRCTCKRCQNLNASEWYYNLIMSIYEPTKNAGKELVVRDFVFDPQSHASLAEAMERLPEDIIFSLKNTPHDFYPTFPNNPQLGRIKRQKIWIEYDVMGQYFGWGIAPSIMVRDIARRLAYGREKGASGILIRTDWEGLPGHSCFDTANIINLYAAAMFSENISTRIKDVYYRWLIDQGFLEEKLSAEQEEICMDWIMGIFESTWDIVRKTLFINDCVFSDSSTFPVSIEHAFWLAEEKNSLRDWDITKAEALNPTKENVQKILDEKDEAWKQYEKIKEQLFLANRGLVNNIYEKLKREFEIYGLYIRGFQLMGKIAILTRYLSHPGNKDELFYNHAHTMLVENLHQLKLYINQLIDFNNRETVSYPVFALLNPERAIVFFEDVSSRIKNEYLIKAH</sequence>
<evidence type="ECO:0000313" key="2">
    <source>
        <dbReference type="Proteomes" id="UP000238415"/>
    </source>
</evidence>
<proteinExistence type="predicted"/>
<keyword evidence="2" id="KW-1185">Reference proteome</keyword>
<dbReference type="Gene3D" id="3.20.20.80">
    <property type="entry name" value="Glycosidases"/>
    <property type="match status" value="1"/>
</dbReference>